<dbReference type="Pfam" id="PF00155">
    <property type="entry name" value="Aminotran_1_2"/>
    <property type="match status" value="1"/>
</dbReference>
<dbReference type="GO" id="GO:0005737">
    <property type="term" value="C:cytoplasm"/>
    <property type="evidence" value="ECO:0007669"/>
    <property type="project" value="TreeGrafter"/>
</dbReference>
<evidence type="ECO:0000256" key="3">
    <source>
        <dbReference type="ARBA" id="ARBA00022576"/>
    </source>
</evidence>
<dbReference type="Gene3D" id="3.40.640.10">
    <property type="entry name" value="Type I PLP-dependent aspartate aminotransferase-like (Major domain)"/>
    <property type="match status" value="1"/>
</dbReference>
<sequence>MVSKFPQMGSSIFSEMSQLAVQYNAINLSQGFPDFPIDDRLKLHLAQAAESHFHQYVPMAGYGPLLERLATLTETQYGRLINPQHEILVTAGATQGIFAAIQALVHPGDEVIVLDPSYDCYTTPIHLVSAHPVRVPLGADFLPDWPQIEGAVCSRTRMIIINTPHNPSGRVWNSSDYLALQKLVAQHPQLLVLSDEVYEYITFASRPQSVHQYPQLWERCISVSSFGKSFHCTGWKVGYMVASEPLMREIKKVHQFLVFSVNSVAQVALTAYLEEVSVALLGDFYRQKRDYFARLMQTTAFTLLPCEGSYFQLVSWPTAHVESDMKLVRRMVQEVGVAAIPLSPFYEHPPQNQHLRFCFAKSDTTLEQAVERLQKIKF</sequence>
<accession>A0A1M5C153</accession>
<keyword evidence="8" id="KW-1185">Reference proteome</keyword>
<dbReference type="RefSeq" id="WP_073363695.1">
    <property type="nucleotide sequence ID" value="NZ_FQVQ01000010.1"/>
</dbReference>
<evidence type="ECO:0000313" key="8">
    <source>
        <dbReference type="Proteomes" id="UP000184147"/>
    </source>
</evidence>
<dbReference type="GO" id="GO:0016212">
    <property type="term" value="F:kynurenine-oxoglutarate transaminase activity"/>
    <property type="evidence" value="ECO:0007669"/>
    <property type="project" value="TreeGrafter"/>
</dbReference>
<dbReference type="SUPFAM" id="SSF53383">
    <property type="entry name" value="PLP-dependent transferases"/>
    <property type="match status" value="1"/>
</dbReference>
<protein>
    <submittedName>
        <fullName evidence="7">Methionine aminotransferase</fullName>
    </submittedName>
</protein>
<comment type="similarity">
    <text evidence="2">Belongs to the class-I pyridoxal-phosphate-dependent aminotransferase family.</text>
</comment>
<dbReference type="FunFam" id="3.40.640.10:FF:000033">
    <property type="entry name" value="Aspartate aminotransferase"/>
    <property type="match status" value="1"/>
</dbReference>
<organism evidence="7 8">
    <name type="scientific">Flavobacterium fontis</name>
    <dbReference type="NCBI Taxonomy" id="1124188"/>
    <lineage>
        <taxon>Bacteria</taxon>
        <taxon>Pseudomonadati</taxon>
        <taxon>Bacteroidota</taxon>
        <taxon>Flavobacteriia</taxon>
        <taxon>Flavobacteriales</taxon>
        <taxon>Flavobacteriaceae</taxon>
        <taxon>Flavobacterium</taxon>
    </lineage>
</organism>
<dbReference type="CDD" id="cd00609">
    <property type="entry name" value="AAT_like"/>
    <property type="match status" value="1"/>
</dbReference>
<dbReference type="NCBIfam" id="NF006569">
    <property type="entry name" value="PRK09082.1"/>
    <property type="match status" value="1"/>
</dbReference>
<evidence type="ECO:0000313" key="7">
    <source>
        <dbReference type="EMBL" id="SHF48469.1"/>
    </source>
</evidence>
<dbReference type="PANTHER" id="PTHR43807:SF20">
    <property type="entry name" value="FI04487P"/>
    <property type="match status" value="1"/>
</dbReference>
<dbReference type="AlphaFoldDB" id="A0A1M5C153"/>
<keyword evidence="5" id="KW-0663">Pyridoxal phosphate</keyword>
<reference evidence="7 8" key="1">
    <citation type="submission" date="2016-11" db="EMBL/GenBank/DDBJ databases">
        <authorList>
            <person name="Jaros S."/>
            <person name="Januszkiewicz K."/>
            <person name="Wedrychowicz H."/>
        </authorList>
    </citation>
    <scope>NUCLEOTIDE SEQUENCE [LARGE SCALE GENOMIC DNA]</scope>
    <source>
        <strain evidence="7 8">DSM 25660</strain>
    </source>
</reference>
<proteinExistence type="inferred from homology"/>
<dbReference type="STRING" id="1124188.SAMN05444377_11055"/>
<dbReference type="InterPro" id="IPR015424">
    <property type="entry name" value="PyrdxlP-dep_Trfase"/>
</dbReference>
<evidence type="ECO:0000256" key="4">
    <source>
        <dbReference type="ARBA" id="ARBA00022679"/>
    </source>
</evidence>
<name>A0A1M5C153_9FLAO</name>
<dbReference type="Gene3D" id="3.90.1150.10">
    <property type="entry name" value="Aspartate Aminotransferase, domain 1"/>
    <property type="match status" value="1"/>
</dbReference>
<dbReference type="Proteomes" id="UP000184147">
    <property type="component" value="Unassembled WGS sequence"/>
</dbReference>
<evidence type="ECO:0000259" key="6">
    <source>
        <dbReference type="Pfam" id="PF00155"/>
    </source>
</evidence>
<evidence type="ECO:0000256" key="2">
    <source>
        <dbReference type="ARBA" id="ARBA00007441"/>
    </source>
</evidence>
<dbReference type="InterPro" id="IPR015421">
    <property type="entry name" value="PyrdxlP-dep_Trfase_major"/>
</dbReference>
<dbReference type="PANTHER" id="PTHR43807">
    <property type="entry name" value="FI04487P"/>
    <property type="match status" value="1"/>
</dbReference>
<dbReference type="InterPro" id="IPR051326">
    <property type="entry name" value="Kynurenine-oxoglutarate_AT"/>
</dbReference>
<comment type="cofactor">
    <cofactor evidence="1">
        <name>pyridoxal 5'-phosphate</name>
        <dbReference type="ChEBI" id="CHEBI:597326"/>
    </cofactor>
</comment>
<gene>
    <name evidence="7" type="ORF">SAMN05444377_11055</name>
</gene>
<dbReference type="EMBL" id="FQVQ01000010">
    <property type="protein sequence ID" value="SHF48469.1"/>
    <property type="molecule type" value="Genomic_DNA"/>
</dbReference>
<feature type="domain" description="Aminotransferase class I/classII large" evidence="6">
    <location>
        <begin position="25"/>
        <end position="373"/>
    </location>
</feature>
<keyword evidence="4 7" id="KW-0808">Transferase</keyword>
<evidence type="ECO:0000256" key="1">
    <source>
        <dbReference type="ARBA" id="ARBA00001933"/>
    </source>
</evidence>
<dbReference type="InterPro" id="IPR015422">
    <property type="entry name" value="PyrdxlP-dep_Trfase_small"/>
</dbReference>
<dbReference type="InterPro" id="IPR004839">
    <property type="entry name" value="Aminotransferase_I/II_large"/>
</dbReference>
<keyword evidence="3 7" id="KW-0032">Aminotransferase</keyword>
<dbReference type="GO" id="GO:0030170">
    <property type="term" value="F:pyridoxal phosphate binding"/>
    <property type="evidence" value="ECO:0007669"/>
    <property type="project" value="InterPro"/>
</dbReference>
<evidence type="ECO:0000256" key="5">
    <source>
        <dbReference type="ARBA" id="ARBA00022898"/>
    </source>
</evidence>